<sequence>MKQGDIIIYGCVIIGAGVGLVFDAAFPGVLIGLGVGYVIQYLTKGEDG</sequence>
<dbReference type="RefSeq" id="WP_191697768.1">
    <property type="nucleotide sequence ID" value="NZ_JACSQO010000011.1"/>
</dbReference>
<protein>
    <recommendedName>
        <fullName evidence="4">Molecular chaperone DnaJ</fullName>
    </recommendedName>
</protein>
<evidence type="ECO:0008006" key="4">
    <source>
        <dbReference type="Google" id="ProtNLM"/>
    </source>
</evidence>
<evidence type="ECO:0000313" key="3">
    <source>
        <dbReference type="Proteomes" id="UP000640786"/>
    </source>
</evidence>
<dbReference type="Proteomes" id="UP000640786">
    <property type="component" value="Unassembled WGS sequence"/>
</dbReference>
<feature type="transmembrane region" description="Helical" evidence="1">
    <location>
        <begin position="6"/>
        <end position="39"/>
    </location>
</feature>
<gene>
    <name evidence="2" type="ORF">H9650_17365</name>
</gene>
<comment type="caution">
    <text evidence="2">The sequence shown here is derived from an EMBL/GenBank/DDBJ whole genome shotgun (WGS) entry which is preliminary data.</text>
</comment>
<accession>A0ABR8RDQ9</accession>
<keyword evidence="1" id="KW-0812">Transmembrane</keyword>
<organism evidence="2 3">
    <name type="scientific">Psychrobacillus faecigallinarum</name>
    <dbReference type="NCBI Taxonomy" id="2762235"/>
    <lineage>
        <taxon>Bacteria</taxon>
        <taxon>Bacillati</taxon>
        <taxon>Bacillota</taxon>
        <taxon>Bacilli</taxon>
        <taxon>Bacillales</taxon>
        <taxon>Bacillaceae</taxon>
        <taxon>Psychrobacillus</taxon>
    </lineage>
</organism>
<keyword evidence="3" id="KW-1185">Reference proteome</keyword>
<reference evidence="2 3" key="1">
    <citation type="submission" date="2020-08" db="EMBL/GenBank/DDBJ databases">
        <title>A Genomic Blueprint of the Chicken Gut Microbiome.</title>
        <authorList>
            <person name="Gilroy R."/>
            <person name="Ravi A."/>
            <person name="Getino M."/>
            <person name="Pursley I."/>
            <person name="Horton D.L."/>
            <person name="Alikhan N.-F."/>
            <person name="Baker D."/>
            <person name="Gharbi K."/>
            <person name="Hall N."/>
            <person name="Watson M."/>
            <person name="Adriaenssens E.M."/>
            <person name="Foster-Nyarko E."/>
            <person name="Jarju S."/>
            <person name="Secka A."/>
            <person name="Antonio M."/>
            <person name="Oren A."/>
            <person name="Chaudhuri R."/>
            <person name="La Ragione R.M."/>
            <person name="Hildebrand F."/>
            <person name="Pallen M.J."/>
        </authorList>
    </citation>
    <scope>NUCLEOTIDE SEQUENCE [LARGE SCALE GENOMIC DNA]</scope>
    <source>
        <strain evidence="2 3">Sa2BUA9</strain>
    </source>
</reference>
<evidence type="ECO:0000256" key="1">
    <source>
        <dbReference type="SAM" id="Phobius"/>
    </source>
</evidence>
<name>A0ABR8RDQ9_9BACI</name>
<dbReference type="EMBL" id="JACSQO010000011">
    <property type="protein sequence ID" value="MBD7945880.1"/>
    <property type="molecule type" value="Genomic_DNA"/>
</dbReference>
<evidence type="ECO:0000313" key="2">
    <source>
        <dbReference type="EMBL" id="MBD7945880.1"/>
    </source>
</evidence>
<keyword evidence="1" id="KW-1133">Transmembrane helix</keyword>
<proteinExistence type="predicted"/>
<keyword evidence="1" id="KW-0472">Membrane</keyword>